<feature type="compositionally biased region" description="Low complexity" evidence="1">
    <location>
        <begin position="51"/>
        <end position="67"/>
    </location>
</feature>
<dbReference type="AlphaFoldDB" id="A0A4C1ZQ54"/>
<comment type="caution">
    <text evidence="2">The sequence shown here is derived from an EMBL/GenBank/DDBJ whole genome shotgun (WGS) entry which is preliminary data.</text>
</comment>
<feature type="compositionally biased region" description="Pro residues" evidence="1">
    <location>
        <begin position="176"/>
        <end position="187"/>
    </location>
</feature>
<accession>A0A4C1ZQ54</accession>
<protein>
    <submittedName>
        <fullName evidence="2">Nucleic-acid-binding protein from transposon X-element</fullName>
    </submittedName>
</protein>
<gene>
    <name evidence="2" type="primary">ORF1</name>
    <name evidence="2" type="ORF">EVAR_38936_1</name>
</gene>
<feature type="compositionally biased region" description="Polar residues" evidence="1">
    <location>
        <begin position="74"/>
        <end position="93"/>
    </location>
</feature>
<evidence type="ECO:0000313" key="3">
    <source>
        <dbReference type="Proteomes" id="UP000299102"/>
    </source>
</evidence>
<proteinExistence type="predicted"/>
<feature type="compositionally biased region" description="Polar residues" evidence="1">
    <location>
        <begin position="367"/>
        <end position="383"/>
    </location>
</feature>
<keyword evidence="3" id="KW-1185">Reference proteome</keyword>
<dbReference type="EMBL" id="BGZK01002049">
    <property type="protein sequence ID" value="GBP90030.1"/>
    <property type="molecule type" value="Genomic_DNA"/>
</dbReference>
<evidence type="ECO:0000313" key="2">
    <source>
        <dbReference type="EMBL" id="GBP90030.1"/>
    </source>
</evidence>
<feature type="region of interest" description="Disordered" evidence="1">
    <location>
        <begin position="50"/>
        <end position="189"/>
    </location>
</feature>
<dbReference type="OrthoDB" id="8123886at2759"/>
<dbReference type="Proteomes" id="UP000299102">
    <property type="component" value="Unassembled WGS sequence"/>
</dbReference>
<name>A0A4C1ZQ54_EUMVA</name>
<feature type="region of interest" description="Disordered" evidence="1">
    <location>
        <begin position="362"/>
        <end position="446"/>
    </location>
</feature>
<feature type="compositionally biased region" description="Polar residues" evidence="1">
    <location>
        <begin position="157"/>
        <end position="169"/>
    </location>
</feature>
<sequence length="573" mass="61816">MNTHTSRPTTAGGSGKEPMVTLTMDQLKALLTQILAEKGIALPEHSLNDVASTAMSRSASPSPSIVSGKRPASARSSDASTDQSDGTVRGSDSNGDDCFTTVANKKRSTRSRKRRNAANNNPSMDIDVQSAAPTSFIDSPASPDCPDTPVAYGPVKTANQATHTIQPPKTSDAKPTAPPKIKPPPPIYLRDKSKWNAVSAECSRLHINYTSAQHAARNIPLEIPTDCIKSDLEKQNYPVFAVHRMHRRDGTEIDLVLAVLHKSDAAKDIFQSPPRVCGLSGIIVEAPYKKSGPGQCFRCQLYGHAAQNCYAQPRCVKCREPHATKDCKRSKDSGDIPECVNCNSEGHPASYRGCPKAPHFFKKSNGNKKVTSKPSAPGTNNKNFPALAGKTPRMASDVTRSTAPPPVTNAWFRTTPKVVPEPVKEATREPPKPASAKQKDSSAGPLGEDILTIMSMLKVIKSPEFAQLAADFRQARSGEDRLTAQTPPHYDPKWSSNRCAPRAPGPLLGDSARAESPRDFLCRDAHLAASIGQSRADGIPCRSAATDEVLKVPLHWDYGQRPTNRSLRGFFGP</sequence>
<feature type="region of interest" description="Disordered" evidence="1">
    <location>
        <begin position="1"/>
        <end position="20"/>
    </location>
</feature>
<organism evidence="2 3">
    <name type="scientific">Eumeta variegata</name>
    <name type="common">Bagworm moth</name>
    <name type="synonym">Eumeta japonica</name>
    <dbReference type="NCBI Taxonomy" id="151549"/>
    <lineage>
        <taxon>Eukaryota</taxon>
        <taxon>Metazoa</taxon>
        <taxon>Ecdysozoa</taxon>
        <taxon>Arthropoda</taxon>
        <taxon>Hexapoda</taxon>
        <taxon>Insecta</taxon>
        <taxon>Pterygota</taxon>
        <taxon>Neoptera</taxon>
        <taxon>Endopterygota</taxon>
        <taxon>Lepidoptera</taxon>
        <taxon>Glossata</taxon>
        <taxon>Ditrysia</taxon>
        <taxon>Tineoidea</taxon>
        <taxon>Psychidae</taxon>
        <taxon>Oiketicinae</taxon>
        <taxon>Eumeta</taxon>
    </lineage>
</organism>
<evidence type="ECO:0000256" key="1">
    <source>
        <dbReference type="SAM" id="MobiDB-lite"/>
    </source>
</evidence>
<feature type="compositionally biased region" description="Basic residues" evidence="1">
    <location>
        <begin position="104"/>
        <end position="116"/>
    </location>
</feature>
<feature type="compositionally biased region" description="Polar residues" evidence="1">
    <location>
        <begin position="1"/>
        <end position="11"/>
    </location>
</feature>
<reference evidence="2 3" key="1">
    <citation type="journal article" date="2019" name="Commun. Biol.">
        <title>The bagworm genome reveals a unique fibroin gene that provides high tensile strength.</title>
        <authorList>
            <person name="Kono N."/>
            <person name="Nakamura H."/>
            <person name="Ohtoshi R."/>
            <person name="Tomita M."/>
            <person name="Numata K."/>
            <person name="Arakawa K."/>
        </authorList>
    </citation>
    <scope>NUCLEOTIDE SEQUENCE [LARGE SCALE GENOMIC DNA]</scope>
</reference>
<feature type="compositionally biased region" description="Basic and acidic residues" evidence="1">
    <location>
        <begin position="422"/>
        <end position="431"/>
    </location>
</feature>